<dbReference type="InterPro" id="IPR011989">
    <property type="entry name" value="ARM-like"/>
</dbReference>
<sequence>MNLRKPTSPWIMQQSHEVSEMLTHCQSKVRKAALVRLKRLGQPVLGWHTQAMLRCLSDAEADVREAVLLTLQKSHVSVVIDHRRAIAESLNDSDWKVRMVAMATLRRLQPELLAEFSEAILTLLEDSESNVRQAAQEALDRLQPSVLAQQSCKAAQGFGFRMDISDAGTASSCKKSAHPAFTRLSPRCVKDAFEGRFTPREGSVRAVVPVALAHHSLEPMRDTRYTLHEGLLATVGSLQPAVLAELLIEGDRAYLEAVAQTLRRLGPRVLARHKESILRALGESDVEVRKAALGILQKLEPIELDLHSHSVAELLAASDPALREAALRTMAKLRPEKLALHSEVIFRLMEDKNLGVRRAARACLERFDQSLLLETACLISGRHV</sequence>
<dbReference type="AlphaFoldDB" id="A0A813JYQ0"/>
<evidence type="ECO:0008006" key="4">
    <source>
        <dbReference type="Google" id="ProtNLM"/>
    </source>
</evidence>
<evidence type="ECO:0000256" key="1">
    <source>
        <dbReference type="ARBA" id="ARBA00022737"/>
    </source>
</evidence>
<protein>
    <recommendedName>
        <fullName evidence="4">HEAT repeat domain-containing protein</fullName>
    </recommendedName>
</protein>
<dbReference type="Gene3D" id="1.25.10.10">
    <property type="entry name" value="Leucine-rich Repeat Variant"/>
    <property type="match status" value="2"/>
</dbReference>
<organism evidence="2 3">
    <name type="scientific">Polarella glacialis</name>
    <name type="common">Dinoflagellate</name>
    <dbReference type="NCBI Taxonomy" id="89957"/>
    <lineage>
        <taxon>Eukaryota</taxon>
        <taxon>Sar</taxon>
        <taxon>Alveolata</taxon>
        <taxon>Dinophyceae</taxon>
        <taxon>Suessiales</taxon>
        <taxon>Suessiaceae</taxon>
        <taxon>Polarella</taxon>
    </lineage>
</organism>
<dbReference type="InterPro" id="IPR016024">
    <property type="entry name" value="ARM-type_fold"/>
</dbReference>
<keyword evidence="1" id="KW-0677">Repeat</keyword>
<gene>
    <name evidence="2" type="ORF">PGLA2088_LOCUS25854</name>
</gene>
<dbReference type="Proteomes" id="UP000626109">
    <property type="component" value="Unassembled WGS sequence"/>
</dbReference>
<dbReference type="Pfam" id="PF02985">
    <property type="entry name" value="HEAT"/>
    <property type="match status" value="1"/>
</dbReference>
<accession>A0A813JYQ0</accession>
<reference evidence="2" key="1">
    <citation type="submission" date="2021-02" db="EMBL/GenBank/DDBJ databases">
        <authorList>
            <person name="Dougan E. K."/>
            <person name="Rhodes N."/>
            <person name="Thang M."/>
            <person name="Chan C."/>
        </authorList>
    </citation>
    <scope>NUCLEOTIDE SEQUENCE</scope>
</reference>
<dbReference type="EMBL" id="CAJNNW010026878">
    <property type="protein sequence ID" value="CAE8688322.1"/>
    <property type="molecule type" value="Genomic_DNA"/>
</dbReference>
<name>A0A813JYQ0_POLGL</name>
<dbReference type="InterPro" id="IPR000357">
    <property type="entry name" value="HEAT"/>
</dbReference>
<comment type="caution">
    <text evidence="2">The sequence shown here is derived from an EMBL/GenBank/DDBJ whole genome shotgun (WGS) entry which is preliminary data.</text>
</comment>
<proteinExistence type="predicted"/>
<evidence type="ECO:0000313" key="2">
    <source>
        <dbReference type="EMBL" id="CAE8688322.1"/>
    </source>
</evidence>
<dbReference type="SUPFAM" id="SSF48371">
    <property type="entry name" value="ARM repeat"/>
    <property type="match status" value="1"/>
</dbReference>
<evidence type="ECO:0000313" key="3">
    <source>
        <dbReference type="Proteomes" id="UP000626109"/>
    </source>
</evidence>